<proteinExistence type="predicted"/>
<name>X0Z6G1_9ZZZZ</name>
<organism evidence="1">
    <name type="scientific">marine sediment metagenome</name>
    <dbReference type="NCBI Taxonomy" id="412755"/>
    <lineage>
        <taxon>unclassified sequences</taxon>
        <taxon>metagenomes</taxon>
        <taxon>ecological metagenomes</taxon>
    </lineage>
</organism>
<reference evidence="1" key="1">
    <citation type="journal article" date="2014" name="Front. Microbiol.">
        <title>High frequency of phylogenetically diverse reductive dehalogenase-homologous genes in deep subseafloor sedimentary metagenomes.</title>
        <authorList>
            <person name="Kawai M."/>
            <person name="Futagami T."/>
            <person name="Toyoda A."/>
            <person name="Takaki Y."/>
            <person name="Nishi S."/>
            <person name="Hori S."/>
            <person name="Arai W."/>
            <person name="Tsubouchi T."/>
            <person name="Morono Y."/>
            <person name="Uchiyama I."/>
            <person name="Ito T."/>
            <person name="Fujiyama A."/>
            <person name="Inagaki F."/>
            <person name="Takami H."/>
        </authorList>
    </citation>
    <scope>NUCLEOTIDE SEQUENCE</scope>
    <source>
        <strain evidence="1">Expedition CK06-06</strain>
    </source>
</reference>
<feature type="non-terminal residue" evidence="1">
    <location>
        <position position="88"/>
    </location>
</feature>
<protein>
    <submittedName>
        <fullName evidence="1">Uncharacterized protein</fullName>
    </submittedName>
</protein>
<comment type="caution">
    <text evidence="1">The sequence shown here is derived from an EMBL/GenBank/DDBJ whole genome shotgun (WGS) entry which is preliminary data.</text>
</comment>
<dbReference type="AlphaFoldDB" id="X0Z6G1"/>
<gene>
    <name evidence="1" type="ORF">S01H4_13095</name>
</gene>
<sequence>MNIKKLHVNINVGLLILILSLTVAGTLNQSLTLQYKLVAPRASAGEIIIVTPENKTYTEPMSGYYPATFGFENEVDGTTGTSIDFVDI</sequence>
<accession>X0Z6G1</accession>
<evidence type="ECO:0000313" key="1">
    <source>
        <dbReference type="EMBL" id="GAG53987.1"/>
    </source>
</evidence>
<dbReference type="EMBL" id="BART01005778">
    <property type="protein sequence ID" value="GAG53987.1"/>
    <property type="molecule type" value="Genomic_DNA"/>
</dbReference>